<protein>
    <submittedName>
        <fullName evidence="2">Uncharacterized protein</fullName>
    </submittedName>
</protein>
<evidence type="ECO:0000313" key="2">
    <source>
        <dbReference type="EMBL" id="ABI89430.1"/>
    </source>
</evidence>
<feature type="compositionally biased region" description="Basic residues" evidence="1">
    <location>
        <begin position="1"/>
        <end position="17"/>
    </location>
</feature>
<reference evidence="2" key="1">
    <citation type="submission" date="2006-08" db="EMBL/GenBank/DDBJ databases">
        <title>Complete sequence of Chromosome 2 of Burkholderia cepacia AMMD.</title>
        <authorList>
            <consortium name="US DOE Joint Genome Institute"/>
            <person name="Copeland A."/>
            <person name="Lucas S."/>
            <person name="Lapidus A."/>
            <person name="Barry K."/>
            <person name="Detter J.C."/>
            <person name="Glavina del Rio T."/>
            <person name="Hammon N."/>
            <person name="Israni S."/>
            <person name="Pitluck S."/>
            <person name="Bruce D."/>
            <person name="Chain P."/>
            <person name="Malfatti S."/>
            <person name="Shin M."/>
            <person name="Vergez L."/>
            <person name="Schmutz J."/>
            <person name="Larimer F."/>
            <person name="Land M."/>
            <person name="Hauser L."/>
            <person name="Kyrpides N."/>
            <person name="Kim E."/>
            <person name="Parke J."/>
            <person name="Coenye T."/>
            <person name="Konstantinidis K."/>
            <person name="Ramette A."/>
            <person name="Tiedje J."/>
            <person name="Richardson P."/>
        </authorList>
    </citation>
    <scope>NUCLEOTIDE SEQUENCE</scope>
    <source>
        <strain evidence="2">AMMD</strain>
    </source>
</reference>
<proteinExistence type="predicted"/>
<organism evidence="2 3">
    <name type="scientific">Burkholderia ambifaria (strain ATCC BAA-244 / DSM 16087 / CCUG 44356 / LMG 19182 / AMMD)</name>
    <name type="common">Burkholderia cepacia (strain AMMD)</name>
    <dbReference type="NCBI Taxonomy" id="339670"/>
    <lineage>
        <taxon>Bacteria</taxon>
        <taxon>Pseudomonadati</taxon>
        <taxon>Pseudomonadota</taxon>
        <taxon>Betaproteobacteria</taxon>
        <taxon>Burkholderiales</taxon>
        <taxon>Burkholderiaceae</taxon>
        <taxon>Burkholderia</taxon>
        <taxon>Burkholderia cepacia complex</taxon>
    </lineage>
</organism>
<dbReference type="EMBL" id="CP000441">
    <property type="protein sequence ID" value="ABI89430.1"/>
    <property type="molecule type" value="Genomic_DNA"/>
</dbReference>
<dbReference type="KEGG" id="bam:Bamb_3876"/>
<evidence type="ECO:0000313" key="3">
    <source>
        <dbReference type="Proteomes" id="UP000000662"/>
    </source>
</evidence>
<evidence type="ECO:0000256" key="1">
    <source>
        <dbReference type="SAM" id="MobiDB-lite"/>
    </source>
</evidence>
<dbReference type="AlphaFoldDB" id="Q0B8U3"/>
<sequence>MQHGCPGRRRFTRHAMRRYATPRSPNARRDDRPAGRRRSRRPATVTLDFLPCLAGRRDADPRDRGRRLYEPDPADVALLRYWRGDVPRAVDEVIAAVRRLSARSTVTPS</sequence>
<dbReference type="Proteomes" id="UP000000662">
    <property type="component" value="Chromosome 2"/>
</dbReference>
<gene>
    <name evidence="2" type="ordered locus">Bamb_3876</name>
</gene>
<keyword evidence="3" id="KW-1185">Reference proteome</keyword>
<feature type="region of interest" description="Disordered" evidence="1">
    <location>
        <begin position="1"/>
        <end position="42"/>
    </location>
</feature>
<accession>Q0B8U3</accession>
<name>Q0B8U3_BURCM</name>